<dbReference type="SUPFAM" id="SSF53756">
    <property type="entry name" value="UDP-Glycosyltransferase/glycogen phosphorylase"/>
    <property type="match status" value="1"/>
</dbReference>
<dbReference type="Gene3D" id="3.40.50.2000">
    <property type="entry name" value="Glycogen Phosphorylase B"/>
    <property type="match status" value="2"/>
</dbReference>
<evidence type="ECO:0008006" key="4">
    <source>
        <dbReference type="Google" id="ProtNLM"/>
    </source>
</evidence>
<name>A0A094Q829_9ZZZZ</name>
<gene>
    <name evidence="3" type="ORF">GM50_9095</name>
</gene>
<protein>
    <recommendedName>
        <fullName evidence="4">Glycosyltransferase subfamily 4-like N-terminal domain-containing protein</fullName>
    </recommendedName>
</protein>
<dbReference type="PANTHER" id="PTHR45947">
    <property type="entry name" value="SULFOQUINOVOSYL TRANSFERASE SQD2"/>
    <property type="match status" value="1"/>
</dbReference>
<dbReference type="Pfam" id="PF13439">
    <property type="entry name" value="Glyco_transf_4"/>
    <property type="match status" value="1"/>
</dbReference>
<evidence type="ECO:0000259" key="2">
    <source>
        <dbReference type="Pfam" id="PF13439"/>
    </source>
</evidence>
<reference evidence="3" key="1">
    <citation type="submission" date="2014-05" db="EMBL/GenBank/DDBJ databases">
        <title>Key roles for freshwater Actinobacteria revealed by deep metagenomic sequencing.</title>
        <authorList>
            <person name="Ghai R."/>
            <person name="Mizuno C.M."/>
            <person name="Picazo A."/>
            <person name="Camacho A."/>
            <person name="Rodriguez-Valera F."/>
        </authorList>
    </citation>
    <scope>NUCLEOTIDE SEQUENCE</scope>
</reference>
<dbReference type="InterPro" id="IPR028098">
    <property type="entry name" value="Glyco_trans_4-like_N"/>
</dbReference>
<feature type="domain" description="Glycosyl transferase family 1" evidence="1">
    <location>
        <begin position="187"/>
        <end position="345"/>
    </location>
</feature>
<proteinExistence type="predicted"/>
<dbReference type="Pfam" id="PF00534">
    <property type="entry name" value="Glycos_transf_1"/>
    <property type="match status" value="1"/>
</dbReference>
<organism evidence="3">
    <name type="scientific">freshwater metagenome</name>
    <dbReference type="NCBI Taxonomy" id="449393"/>
    <lineage>
        <taxon>unclassified sequences</taxon>
        <taxon>metagenomes</taxon>
        <taxon>ecological metagenomes</taxon>
    </lineage>
</organism>
<accession>A0A094Q829</accession>
<dbReference type="InterPro" id="IPR050194">
    <property type="entry name" value="Glycosyltransferase_grp1"/>
</dbReference>
<dbReference type="GO" id="GO:0016757">
    <property type="term" value="F:glycosyltransferase activity"/>
    <property type="evidence" value="ECO:0007669"/>
    <property type="project" value="InterPro"/>
</dbReference>
<dbReference type="InterPro" id="IPR001296">
    <property type="entry name" value="Glyco_trans_1"/>
</dbReference>
<feature type="domain" description="Glycosyltransferase subfamily 4-like N-terminal" evidence="2">
    <location>
        <begin position="15"/>
        <end position="178"/>
    </location>
</feature>
<dbReference type="EMBL" id="JNSK01000027">
    <property type="protein sequence ID" value="KGA18284.1"/>
    <property type="molecule type" value="Genomic_DNA"/>
</dbReference>
<dbReference type="AlphaFoldDB" id="A0A094Q829"/>
<sequence length="386" mass="43064">MRVLHIANFYGDKSGGIRTTIHNLGHSYIQRGHEFTFIVPGTGFYCEETPTGRMIHLPSIILPFSGGYRIIRRNKDVRNLITTLKPDVIEISDRFTLSQIGPWAKKRNIPAVVFSHETLSGLVKTHLKLSLTRFVDWHNRRLASRFKYVIATTQFAAKEFRRINAENLVTIPLGVDLTNFHPSNRDESLRTELLKGADVLLVHCGRLSPEKKPENSLRALQELLRQGISAHLVYVGIGPLQKKLMQEAKDLPVTFLGYVAGRQKLAAILSSADISLAPGPIETFCLAAMESLASGTPVVASSTSAVGEFLLLDSDQPVGATFENTPETFAEAIKSVMRMRARNSNLARLCHQQAENFPWSATVSQMLRLHDDSQRVKKAHHRLRAA</sequence>
<dbReference type="PANTHER" id="PTHR45947:SF3">
    <property type="entry name" value="SULFOQUINOVOSYL TRANSFERASE SQD2"/>
    <property type="match status" value="1"/>
</dbReference>
<evidence type="ECO:0000313" key="3">
    <source>
        <dbReference type="EMBL" id="KGA18284.1"/>
    </source>
</evidence>
<evidence type="ECO:0000259" key="1">
    <source>
        <dbReference type="Pfam" id="PF00534"/>
    </source>
</evidence>
<comment type="caution">
    <text evidence="3">The sequence shown here is derived from an EMBL/GenBank/DDBJ whole genome shotgun (WGS) entry which is preliminary data.</text>
</comment>